<accession>A0ABY4SEM5</accession>
<organism evidence="1 2">
    <name type="scientific">Aquincola tertiaricarbonis</name>
    <dbReference type="NCBI Taxonomy" id="391953"/>
    <lineage>
        <taxon>Bacteria</taxon>
        <taxon>Pseudomonadati</taxon>
        <taxon>Pseudomonadota</taxon>
        <taxon>Betaproteobacteria</taxon>
        <taxon>Burkholderiales</taxon>
        <taxon>Sphaerotilaceae</taxon>
        <taxon>Aquincola</taxon>
    </lineage>
</organism>
<dbReference type="RefSeq" id="WP_250199623.1">
    <property type="nucleotide sequence ID" value="NZ_CP097636.1"/>
</dbReference>
<reference evidence="1" key="1">
    <citation type="submission" date="2022-05" db="EMBL/GenBank/DDBJ databases">
        <title>An RpoN-dependent PEP-CTERM gene is involved in floc formation of an Aquincola tertiaricarbonis strain.</title>
        <authorList>
            <person name="Qiu D."/>
            <person name="Xia M."/>
        </authorList>
    </citation>
    <scope>NUCLEOTIDE SEQUENCE</scope>
    <source>
        <strain evidence="1">RN12</strain>
    </source>
</reference>
<keyword evidence="2" id="KW-1185">Reference proteome</keyword>
<dbReference type="Proteomes" id="UP001056201">
    <property type="component" value="Chromosome 2"/>
</dbReference>
<name>A0ABY4SEM5_AQUTE</name>
<evidence type="ECO:0000313" key="2">
    <source>
        <dbReference type="Proteomes" id="UP001056201"/>
    </source>
</evidence>
<gene>
    <name evidence="1" type="ORF">MW290_21020</name>
</gene>
<sequence length="173" mass="19422">MKAIDAKPVSCIPGASEGADLSLTVVAMGYDLWEGTSAQLAAEGLIPAGFEWPSRDQWKGWTAGPMHYLLHRRKPHGFKGPRRAWMELDHWRLRRTLATHRNDAFFHARLHEARQELACLEWGQTAQGREAFRRWLQAGDDRAFQRFLKAALPARGARRGQVATGRAGKGGQP</sequence>
<proteinExistence type="predicted"/>
<dbReference type="EMBL" id="CP097636">
    <property type="protein sequence ID" value="URI11428.1"/>
    <property type="molecule type" value="Genomic_DNA"/>
</dbReference>
<evidence type="ECO:0000313" key="1">
    <source>
        <dbReference type="EMBL" id="URI11428.1"/>
    </source>
</evidence>
<protein>
    <submittedName>
        <fullName evidence="1">Uncharacterized protein</fullName>
    </submittedName>
</protein>